<dbReference type="EMBL" id="LRGB01006404">
    <property type="protein sequence ID" value="KZS01653.1"/>
    <property type="molecule type" value="Genomic_DNA"/>
</dbReference>
<evidence type="ECO:0000256" key="1">
    <source>
        <dbReference type="SAM" id="SignalP"/>
    </source>
</evidence>
<keyword evidence="1" id="KW-0732">Signal</keyword>
<accession>A0A164IV04</accession>
<protein>
    <recommendedName>
        <fullName evidence="4">Secreted protein</fullName>
    </recommendedName>
</protein>
<dbReference type="AlphaFoldDB" id="A0A164IV04"/>
<organism evidence="2 3">
    <name type="scientific">Daphnia magna</name>
    <dbReference type="NCBI Taxonomy" id="35525"/>
    <lineage>
        <taxon>Eukaryota</taxon>
        <taxon>Metazoa</taxon>
        <taxon>Ecdysozoa</taxon>
        <taxon>Arthropoda</taxon>
        <taxon>Crustacea</taxon>
        <taxon>Branchiopoda</taxon>
        <taxon>Diplostraca</taxon>
        <taxon>Cladocera</taxon>
        <taxon>Anomopoda</taxon>
        <taxon>Daphniidae</taxon>
        <taxon>Daphnia</taxon>
    </lineage>
</organism>
<feature type="chain" id="PRO_5007850802" description="Secreted protein" evidence="1">
    <location>
        <begin position="26"/>
        <end position="92"/>
    </location>
</feature>
<proteinExistence type="predicted"/>
<evidence type="ECO:0000313" key="3">
    <source>
        <dbReference type="Proteomes" id="UP000076858"/>
    </source>
</evidence>
<comment type="caution">
    <text evidence="2">The sequence shown here is derived from an EMBL/GenBank/DDBJ whole genome shotgun (WGS) entry which is preliminary data.</text>
</comment>
<gene>
    <name evidence="2" type="ORF">APZ42_001623</name>
</gene>
<evidence type="ECO:0000313" key="2">
    <source>
        <dbReference type="EMBL" id="KZS01653.1"/>
    </source>
</evidence>
<feature type="signal peptide" evidence="1">
    <location>
        <begin position="1"/>
        <end position="25"/>
    </location>
</feature>
<name>A0A164IV04_9CRUS</name>
<reference evidence="2 3" key="1">
    <citation type="submission" date="2016-03" db="EMBL/GenBank/DDBJ databases">
        <title>EvidentialGene: Evidence-directed Construction of Genes on Genomes.</title>
        <authorList>
            <person name="Gilbert D.G."/>
            <person name="Choi J.-H."/>
            <person name="Mockaitis K."/>
            <person name="Colbourne J."/>
            <person name="Pfrender M."/>
        </authorList>
    </citation>
    <scope>NUCLEOTIDE SEQUENCE [LARGE SCALE GENOMIC DNA]</scope>
    <source>
        <strain evidence="2 3">Xinb3</strain>
        <tissue evidence="2">Complete organism</tissue>
    </source>
</reference>
<sequence>MNLFSSLKFLLIGSITLLTYWSCAADLAVPPPASATFRRRGFTLSVSVQSHSTHRCTVQYSTDRFIINNNIIVFVHLNLGLYKLQKKIRQIH</sequence>
<keyword evidence="3" id="KW-1185">Reference proteome</keyword>
<evidence type="ECO:0008006" key="4">
    <source>
        <dbReference type="Google" id="ProtNLM"/>
    </source>
</evidence>
<dbReference type="Proteomes" id="UP000076858">
    <property type="component" value="Unassembled WGS sequence"/>
</dbReference>